<dbReference type="PANTHER" id="PTHR37984:SF15">
    <property type="entry name" value="INTEGRASE CATALYTIC DOMAIN-CONTAINING PROTEIN"/>
    <property type="match status" value="1"/>
</dbReference>
<proteinExistence type="predicted"/>
<dbReference type="InterPro" id="IPR043502">
    <property type="entry name" value="DNA/RNA_pol_sf"/>
</dbReference>
<dbReference type="PANTHER" id="PTHR37984">
    <property type="entry name" value="PROTEIN CBG26694"/>
    <property type="match status" value="1"/>
</dbReference>
<dbReference type="Gene3D" id="1.10.340.70">
    <property type="match status" value="1"/>
</dbReference>
<dbReference type="Gene3D" id="3.30.420.10">
    <property type="entry name" value="Ribonuclease H-like superfamily/Ribonuclease H"/>
    <property type="match status" value="1"/>
</dbReference>
<evidence type="ECO:0000313" key="3">
    <source>
        <dbReference type="Proteomes" id="UP000324629"/>
    </source>
</evidence>
<organism evidence="2 3">
    <name type="scientific">Paragonimus westermani</name>
    <dbReference type="NCBI Taxonomy" id="34504"/>
    <lineage>
        <taxon>Eukaryota</taxon>
        <taxon>Metazoa</taxon>
        <taxon>Spiralia</taxon>
        <taxon>Lophotrochozoa</taxon>
        <taxon>Platyhelminthes</taxon>
        <taxon>Trematoda</taxon>
        <taxon>Digenea</taxon>
        <taxon>Plagiorchiida</taxon>
        <taxon>Troglotremata</taxon>
        <taxon>Troglotrematidae</taxon>
        <taxon>Paragonimus</taxon>
    </lineage>
</organism>
<dbReference type="InterPro" id="IPR001584">
    <property type="entry name" value="Integrase_cat-core"/>
</dbReference>
<dbReference type="InterPro" id="IPR043128">
    <property type="entry name" value="Rev_trsase/Diguanyl_cyclase"/>
</dbReference>
<evidence type="ECO:0000259" key="1">
    <source>
        <dbReference type="PROSITE" id="PS50994"/>
    </source>
</evidence>
<evidence type="ECO:0000313" key="2">
    <source>
        <dbReference type="EMBL" id="KAA3681675.1"/>
    </source>
</evidence>
<dbReference type="PROSITE" id="PS50994">
    <property type="entry name" value="INTEGRASE"/>
    <property type="match status" value="1"/>
</dbReference>
<dbReference type="EMBL" id="QNGE01000151">
    <property type="protein sequence ID" value="KAA3681675.1"/>
    <property type="molecule type" value="Genomic_DNA"/>
</dbReference>
<dbReference type="GO" id="GO:0003676">
    <property type="term" value="F:nucleic acid binding"/>
    <property type="evidence" value="ECO:0007669"/>
    <property type="project" value="InterPro"/>
</dbReference>
<dbReference type="GO" id="GO:0015074">
    <property type="term" value="P:DNA integration"/>
    <property type="evidence" value="ECO:0007669"/>
    <property type="project" value="InterPro"/>
</dbReference>
<dbReference type="Gene3D" id="3.30.70.270">
    <property type="match status" value="1"/>
</dbReference>
<keyword evidence="3" id="KW-1185">Reference proteome</keyword>
<dbReference type="Proteomes" id="UP000324629">
    <property type="component" value="Unassembled WGS sequence"/>
</dbReference>
<name>A0A5J4P154_9TREM</name>
<dbReference type="Pfam" id="PF00078">
    <property type="entry name" value="RVT_1"/>
    <property type="match status" value="1"/>
</dbReference>
<protein>
    <recommendedName>
        <fullName evidence="1">Integrase catalytic domain-containing protein</fullName>
    </recommendedName>
</protein>
<dbReference type="InterPro" id="IPR041588">
    <property type="entry name" value="Integrase_H2C2"/>
</dbReference>
<sequence>MVPKKTENDWRPCGDYRALNNATTPDRHPIPYIQDLTANLSGKQIFTKIDLVRTYNQIPVAPEDVPKTAVIIPFGLFLLLRMSFGLGNAAQTFQHIANTVADAHSRINATRSMTESLVELAAIATAQDNDPEIEQLRRSSSLKLESVPMNSSRGMIICDTSQGIPHSVIPLVFRSRSFDTLHNISHPGIHSTVKMITQRFVWRNVNREVRTWAKACIHCQRSKIRRHKRTPVGIFAAPDERFYHVHIDLVGPLPPSDRYTYILTCVDRFTLTTDRGSHFDLACTSLLNALGCSRIRTTAYHPVANGLVERFHQQLKSSLFASNNPSWHEVLPLVLLSIRNTLKGDLHTTPAQLVHRCSLRLPGELVAPRATGPINFADYGERLAQHMRRLRPLPPRERTTPPYVHPRLSTCSHVLVRAVTPRRPLHPP</sequence>
<comment type="caution">
    <text evidence="2">The sequence shown here is derived from an EMBL/GenBank/DDBJ whole genome shotgun (WGS) entry which is preliminary data.</text>
</comment>
<dbReference type="AlphaFoldDB" id="A0A5J4P154"/>
<dbReference type="InterPro" id="IPR000477">
    <property type="entry name" value="RT_dom"/>
</dbReference>
<accession>A0A5J4P154</accession>
<feature type="domain" description="Integrase catalytic" evidence="1">
    <location>
        <begin position="270"/>
        <end position="370"/>
    </location>
</feature>
<dbReference type="CDD" id="cd01647">
    <property type="entry name" value="RT_LTR"/>
    <property type="match status" value="1"/>
</dbReference>
<reference evidence="2 3" key="1">
    <citation type="journal article" date="2019" name="Gigascience">
        <title>Whole-genome sequence of the oriental lung fluke Paragonimus westermani.</title>
        <authorList>
            <person name="Oey H."/>
            <person name="Zakrzewski M."/>
            <person name="Narain K."/>
            <person name="Devi K.R."/>
            <person name="Agatsuma T."/>
            <person name="Nawaratna S."/>
            <person name="Gobert G.N."/>
            <person name="Jones M.K."/>
            <person name="Ragan M.A."/>
            <person name="McManus D.P."/>
            <person name="Krause L."/>
        </authorList>
    </citation>
    <scope>NUCLEOTIDE SEQUENCE [LARGE SCALE GENOMIC DNA]</scope>
    <source>
        <strain evidence="2 3">IND2009</strain>
    </source>
</reference>
<dbReference type="InterPro" id="IPR036397">
    <property type="entry name" value="RNaseH_sf"/>
</dbReference>
<dbReference type="SUPFAM" id="SSF56672">
    <property type="entry name" value="DNA/RNA polymerases"/>
    <property type="match status" value="1"/>
</dbReference>
<dbReference type="InterPro" id="IPR012337">
    <property type="entry name" value="RNaseH-like_sf"/>
</dbReference>
<gene>
    <name evidence="2" type="ORF">DEA37_0015199</name>
</gene>
<dbReference type="Gene3D" id="3.10.10.10">
    <property type="entry name" value="HIV Type 1 Reverse Transcriptase, subunit A, domain 1"/>
    <property type="match status" value="1"/>
</dbReference>
<dbReference type="SUPFAM" id="SSF53098">
    <property type="entry name" value="Ribonuclease H-like"/>
    <property type="match status" value="1"/>
</dbReference>
<dbReference type="Pfam" id="PF17921">
    <property type="entry name" value="Integrase_H2C2"/>
    <property type="match status" value="1"/>
</dbReference>
<dbReference type="InterPro" id="IPR050951">
    <property type="entry name" value="Retrovirus_Pol_polyprotein"/>
</dbReference>